<accession>A0A6J6Y905</accession>
<dbReference type="AlphaFoldDB" id="A0A6J6Y905"/>
<protein>
    <submittedName>
        <fullName evidence="1">Unannotated protein</fullName>
    </submittedName>
</protein>
<dbReference type="EMBL" id="CAFAAL010000064">
    <property type="protein sequence ID" value="CAB4804524.1"/>
    <property type="molecule type" value="Genomic_DNA"/>
</dbReference>
<sequence>MRDPVNELVHLYEIRDALSVKFGGEIRVRSALAITASQWSRFEQLSNSEPLRQGRHRGKTGETLRDASESELIEARCIARAMIEAYLQYLEGCNPRDNQ</sequence>
<evidence type="ECO:0000313" key="1">
    <source>
        <dbReference type="EMBL" id="CAB4804524.1"/>
    </source>
</evidence>
<gene>
    <name evidence="1" type="ORF">UFOPK3004_00861</name>
</gene>
<proteinExistence type="predicted"/>
<organism evidence="1">
    <name type="scientific">freshwater metagenome</name>
    <dbReference type="NCBI Taxonomy" id="449393"/>
    <lineage>
        <taxon>unclassified sequences</taxon>
        <taxon>metagenomes</taxon>
        <taxon>ecological metagenomes</taxon>
    </lineage>
</organism>
<name>A0A6J6Y905_9ZZZZ</name>
<reference evidence="1" key="1">
    <citation type="submission" date="2020-05" db="EMBL/GenBank/DDBJ databases">
        <authorList>
            <person name="Chiriac C."/>
            <person name="Salcher M."/>
            <person name="Ghai R."/>
            <person name="Kavagutti S V."/>
        </authorList>
    </citation>
    <scope>NUCLEOTIDE SEQUENCE</scope>
</reference>